<evidence type="ECO:0000313" key="2">
    <source>
        <dbReference type="Proteomes" id="UP000245802"/>
    </source>
</evidence>
<protein>
    <submittedName>
        <fullName evidence="1">Uncharacterized protein</fullName>
    </submittedName>
</protein>
<organism evidence="1 2">
    <name type="scientific">Gemmata obscuriglobus</name>
    <dbReference type="NCBI Taxonomy" id="114"/>
    <lineage>
        <taxon>Bacteria</taxon>
        <taxon>Pseudomonadati</taxon>
        <taxon>Planctomycetota</taxon>
        <taxon>Planctomycetia</taxon>
        <taxon>Gemmatales</taxon>
        <taxon>Gemmataceae</taxon>
        <taxon>Gemmata</taxon>
    </lineage>
</organism>
<gene>
    <name evidence="1" type="ORF">C1280_14550</name>
</gene>
<dbReference type="Proteomes" id="UP000245802">
    <property type="component" value="Chromosome"/>
</dbReference>
<dbReference type="EMBL" id="CP025958">
    <property type="protein sequence ID" value="AWM38090.1"/>
    <property type="molecule type" value="Genomic_DNA"/>
</dbReference>
<accession>A0A2Z3HAD3</accession>
<keyword evidence="2" id="KW-1185">Reference proteome</keyword>
<evidence type="ECO:0000313" key="1">
    <source>
        <dbReference type="EMBL" id="AWM38090.1"/>
    </source>
</evidence>
<sequence>MQVVQVHSCQADRRFEVLAEALGRGSVAPSHRLRCGNAEPLPRFFHLRLPLRSRAPFEPHEPGGVVPAVGECGLRGRQGFRVAPRFALQLRYEFGQFFSSAGERLSPELGRRPSYAHPAEFVHAVFRQ</sequence>
<name>A0A2Z3HAD3_9BACT</name>
<proteinExistence type="predicted"/>
<dbReference type="KEGG" id="gog:C1280_14550"/>
<reference evidence="1 2" key="1">
    <citation type="submission" date="2018-01" db="EMBL/GenBank/DDBJ databases">
        <title>G. obscuriglobus.</title>
        <authorList>
            <person name="Franke J."/>
            <person name="Blomberg W."/>
            <person name="Selmecki A."/>
        </authorList>
    </citation>
    <scope>NUCLEOTIDE SEQUENCE [LARGE SCALE GENOMIC DNA]</scope>
    <source>
        <strain evidence="1 2">DSM 5831</strain>
    </source>
</reference>
<dbReference type="AlphaFoldDB" id="A0A2Z3HAD3"/>